<evidence type="ECO:0000313" key="3">
    <source>
        <dbReference type="EMBL" id="CAB4977822.1"/>
    </source>
</evidence>
<evidence type="ECO:0000313" key="1">
    <source>
        <dbReference type="EMBL" id="CAB4784477.1"/>
    </source>
</evidence>
<dbReference type="Gene3D" id="3.40.50.300">
    <property type="entry name" value="P-loop containing nucleotide triphosphate hydrolases"/>
    <property type="match status" value="1"/>
</dbReference>
<sequence>MVTPSLNAAQDEKNALTIHVFGHDSANPSEIAQVFSGQCPAKSETHCDVAIFVINPNSGIDASTIAQWESLNDFMTPRIIVVTHFDSGEGDFDDAILLANRVFDQTSAPYLVLHDDTGTACALIELETLEITDYTTTPPMKRHCEPEHETLVSEFREEFLNNKEMMGEDAFSAGLVFPAIPVSIEKNIGVEIVKNLLTQISVQLPSGD</sequence>
<dbReference type="EMBL" id="CAFBOP010000004">
    <property type="protein sequence ID" value="CAB4977822.1"/>
    <property type="molecule type" value="Genomic_DNA"/>
</dbReference>
<dbReference type="EMBL" id="CAFBPP010000001">
    <property type="protein sequence ID" value="CAB5006844.1"/>
    <property type="molecule type" value="Genomic_DNA"/>
</dbReference>
<gene>
    <name evidence="1" type="ORF">UFOPK2967_00529</name>
    <name evidence="2" type="ORF">UFOPK3587_00309</name>
    <name evidence="3" type="ORF">UFOPK3984_00196</name>
    <name evidence="4" type="ORF">UFOPK4114_00006</name>
</gene>
<accession>A0A6J6WQK7</accession>
<reference evidence="1" key="1">
    <citation type="submission" date="2020-05" db="EMBL/GenBank/DDBJ databases">
        <authorList>
            <person name="Chiriac C."/>
            <person name="Salcher M."/>
            <person name="Ghai R."/>
            <person name="Kavagutti S V."/>
        </authorList>
    </citation>
    <scope>NUCLEOTIDE SEQUENCE</scope>
</reference>
<dbReference type="InterPro" id="IPR027417">
    <property type="entry name" value="P-loop_NTPase"/>
</dbReference>
<dbReference type="EMBL" id="CAFBMN010000008">
    <property type="protein sequence ID" value="CAB4898083.1"/>
    <property type="molecule type" value="Genomic_DNA"/>
</dbReference>
<proteinExistence type="predicted"/>
<organism evidence="1">
    <name type="scientific">freshwater metagenome</name>
    <dbReference type="NCBI Taxonomy" id="449393"/>
    <lineage>
        <taxon>unclassified sequences</taxon>
        <taxon>metagenomes</taxon>
        <taxon>ecological metagenomes</taxon>
    </lineage>
</organism>
<name>A0A6J6WQK7_9ZZZZ</name>
<dbReference type="AlphaFoldDB" id="A0A6J6WQK7"/>
<evidence type="ECO:0000313" key="4">
    <source>
        <dbReference type="EMBL" id="CAB5006844.1"/>
    </source>
</evidence>
<evidence type="ECO:0000313" key="2">
    <source>
        <dbReference type="EMBL" id="CAB4898083.1"/>
    </source>
</evidence>
<dbReference type="EMBL" id="CAFAAC010000023">
    <property type="protein sequence ID" value="CAB4784477.1"/>
    <property type="molecule type" value="Genomic_DNA"/>
</dbReference>
<protein>
    <submittedName>
        <fullName evidence="1">Unannotated protein</fullName>
    </submittedName>
</protein>
<dbReference type="SUPFAM" id="SSF52540">
    <property type="entry name" value="P-loop containing nucleoside triphosphate hydrolases"/>
    <property type="match status" value="1"/>
</dbReference>